<sequence length="932" mass="102277">MSDGKFFTTTKKGEIADLKEELHSLDKAKKKDAVKKVIAAMTVGKDVSMLFPDVVNCTQTDNLEMKKLVYLYLINYAKTQPDIAIMAVNTFVKDSQDPNPLIRALAVRTMGCIRVDKITEYLCDPLQKCLKDDDPYVRKTSAICVAKLFDISPEIVEDRGFLDNLKDMLSDSNPMVVANAVAALAEIQDNSTKPVFQITSHTLYKLMAALNECTEWGQVFILDSLVKYEARDARDAESIVERVTPRLQHANCAVVLSSVKVILAQMDVITNTELIRTLCKKMAPPLVTLLSAEPEIQYVALRNINLIIQKWQNILTNDIKVFFCKYNDPVYVKTEKLEIMIKLASERNIDQVLLEFKEYATEVDVDFVRKAVRAIGRCAIALERSAEACINVLLELIQTKVNYVVQEAICVIKDIFRRYPNTYETIIATLCENLDTLDEPEAKAAMIWIIGEYAERIDNADELLETFLETFLDESTLVQLQLLTATVKLFLKRPTEGPQQMIQMVLNQATQETDNPDLRDRAYIYWRLLSTDPEAAKDVVLAEKPTISDDSNQLDADLLHELLQNIGTLASVYHKPPDAFVSRARVAVTRGEDLEEDPLGSGEEGEASDMADPTVAAAAPPAAETPAPAVAAVTDLMGDLMAPAAPSALAPVPAAAPAADPLGDLLGLDVSAAPAPVPMPVAAADPFALMDQSQPAAAQPKPILLDASKAQGLEIRGVLAREGGVVFWDLDFSNQSQSQLSGFQVQFNSNAFGFTPKPNGLADLVVPPGGSASAKLHMMPGGAPATALTNMLQVAIKNAQQPVWYFTPTIAVEQCFTEEGLLDRDAFLGMWKSLPDVNERTQMFPAANVPSVDTFTLKMRAHNVYFMAQRPVPGTNQIVTYWSSKLPQAVLLLEMTLQVGVPGVKCCIKSANPDYAPLAFMAVEKLLASATN</sequence>
<feature type="compositionally biased region" description="Acidic residues" evidence="7">
    <location>
        <begin position="593"/>
        <end position="609"/>
    </location>
</feature>
<dbReference type="Pfam" id="PF01602">
    <property type="entry name" value="Adaptin_N"/>
    <property type="match status" value="1"/>
</dbReference>
<feature type="domain" description="Beta-adaptin appendage C-terminal subdomain" evidence="8">
    <location>
        <begin position="816"/>
        <end position="928"/>
    </location>
</feature>
<dbReference type="Proteomes" id="UP001190700">
    <property type="component" value="Unassembled WGS sequence"/>
</dbReference>
<dbReference type="InterPro" id="IPR011989">
    <property type="entry name" value="ARM-like"/>
</dbReference>
<feature type="compositionally biased region" description="Low complexity" evidence="7">
    <location>
        <begin position="611"/>
        <end position="624"/>
    </location>
</feature>
<evidence type="ECO:0000256" key="5">
    <source>
        <dbReference type="ARBA" id="ARBA00023136"/>
    </source>
</evidence>
<dbReference type="InterPro" id="IPR026739">
    <property type="entry name" value="AP_beta"/>
</dbReference>
<dbReference type="InterPro" id="IPR013041">
    <property type="entry name" value="Clathrin_app_Ig-like_sf"/>
</dbReference>
<dbReference type="FunFam" id="1.25.10.10:FF:000002">
    <property type="entry name" value="AP complex subunit beta"/>
    <property type="match status" value="1"/>
</dbReference>
<keyword evidence="3 6" id="KW-0813">Transport</keyword>
<dbReference type="InterPro" id="IPR016024">
    <property type="entry name" value="ARM-type_fold"/>
</dbReference>
<dbReference type="SUPFAM" id="SSF55711">
    <property type="entry name" value="Subdomain of clathrin and coatomer appendage domain"/>
    <property type="match status" value="1"/>
</dbReference>
<dbReference type="Gene3D" id="2.60.40.1150">
    <property type="match status" value="1"/>
</dbReference>
<dbReference type="InterPro" id="IPR002553">
    <property type="entry name" value="Clathrin/coatomer_adapt-like_N"/>
</dbReference>
<dbReference type="FunFam" id="2.60.40.1150:FF:000002">
    <property type="entry name" value="Beta-adaptin-like protein C"/>
    <property type="match status" value="1"/>
</dbReference>
<comment type="similarity">
    <text evidence="2 6">Belongs to the adaptor complexes large subunit family.</text>
</comment>
<evidence type="ECO:0000256" key="4">
    <source>
        <dbReference type="ARBA" id="ARBA00022927"/>
    </source>
</evidence>
<dbReference type="SUPFAM" id="SSF49348">
    <property type="entry name" value="Clathrin adaptor appendage domain"/>
    <property type="match status" value="1"/>
</dbReference>
<dbReference type="Pfam" id="PF09066">
    <property type="entry name" value="B2-adapt-app_C"/>
    <property type="match status" value="1"/>
</dbReference>
<dbReference type="InterPro" id="IPR012295">
    <property type="entry name" value="TBP_dom_sf"/>
</dbReference>
<evidence type="ECO:0000256" key="2">
    <source>
        <dbReference type="ARBA" id="ARBA00006613"/>
    </source>
</evidence>
<comment type="function">
    <text evidence="6">Subunit of clathrin-associated adaptor protein complex that plays a role in protein sorting in the late-Golgi/trans-Golgi network (TGN) and/or endosomes. The AP complexes mediate both the recruitment of clathrin to membranes and the recognition of sorting signals within the cytosolic tails of transmembrane cargo molecules.</text>
</comment>
<dbReference type="AlphaFoldDB" id="A0AAE0G2C7"/>
<evidence type="ECO:0000259" key="8">
    <source>
        <dbReference type="SMART" id="SM01020"/>
    </source>
</evidence>
<dbReference type="GO" id="GO:0030276">
    <property type="term" value="F:clathrin binding"/>
    <property type="evidence" value="ECO:0007669"/>
    <property type="project" value="InterPro"/>
</dbReference>
<dbReference type="InterPro" id="IPR015151">
    <property type="entry name" value="B-adaptin_app_sub_C"/>
</dbReference>
<evidence type="ECO:0000256" key="7">
    <source>
        <dbReference type="SAM" id="MobiDB-lite"/>
    </source>
</evidence>
<protein>
    <recommendedName>
        <fullName evidence="6">Beta-adaptin-like protein</fullName>
    </recommendedName>
</protein>
<dbReference type="InterPro" id="IPR016342">
    <property type="entry name" value="AP_complex_bsu_1_2_4"/>
</dbReference>
<evidence type="ECO:0000256" key="6">
    <source>
        <dbReference type="PIRNR" id="PIRNR002291"/>
    </source>
</evidence>
<dbReference type="InterPro" id="IPR009028">
    <property type="entry name" value="Coatomer/calthrin_app_sub_C"/>
</dbReference>
<feature type="region of interest" description="Disordered" evidence="7">
    <location>
        <begin position="591"/>
        <end position="624"/>
    </location>
</feature>
<dbReference type="GO" id="GO:0006886">
    <property type="term" value="P:intracellular protein transport"/>
    <property type="evidence" value="ECO:0007669"/>
    <property type="project" value="InterPro"/>
</dbReference>
<dbReference type="InterPro" id="IPR013037">
    <property type="entry name" value="Clathrin_b-adaptin_app_Ig-like"/>
</dbReference>
<keyword evidence="10" id="KW-1185">Reference proteome</keyword>
<comment type="subcellular location">
    <subcellularLocation>
        <location evidence="1">Endomembrane system</location>
    </subcellularLocation>
</comment>
<dbReference type="EMBL" id="LGRX02010560">
    <property type="protein sequence ID" value="KAK3270132.1"/>
    <property type="molecule type" value="Genomic_DNA"/>
</dbReference>
<reference evidence="9 10" key="1">
    <citation type="journal article" date="2015" name="Genome Biol. Evol.">
        <title>Comparative Genomics of a Bacterivorous Green Alga Reveals Evolutionary Causalities and Consequences of Phago-Mixotrophic Mode of Nutrition.</title>
        <authorList>
            <person name="Burns J.A."/>
            <person name="Paasch A."/>
            <person name="Narechania A."/>
            <person name="Kim E."/>
        </authorList>
    </citation>
    <scope>NUCLEOTIDE SEQUENCE [LARGE SCALE GENOMIC DNA]</scope>
    <source>
        <strain evidence="9 10">PLY_AMNH</strain>
    </source>
</reference>
<dbReference type="Gene3D" id="1.25.10.10">
    <property type="entry name" value="Leucine-rich Repeat Variant"/>
    <property type="match status" value="1"/>
</dbReference>
<keyword evidence="4 6" id="KW-0653">Protein transport</keyword>
<evidence type="ECO:0000313" key="10">
    <source>
        <dbReference type="Proteomes" id="UP001190700"/>
    </source>
</evidence>
<comment type="subunit">
    <text evidence="6">Adaptor protein complexes are heterotetramers composed of two large adaptins (beta-type subunit and alpha-type or delta-type or epsilon-type or gamma-type subunit), a medium adaptin (mu-type subunit) and a small adaptin (sigma-type subunit).</text>
</comment>
<name>A0AAE0G2C7_9CHLO</name>
<dbReference type="GO" id="GO:0012505">
    <property type="term" value="C:endomembrane system"/>
    <property type="evidence" value="ECO:0007669"/>
    <property type="project" value="UniProtKB-SubCell"/>
</dbReference>
<dbReference type="SMART" id="SM01020">
    <property type="entry name" value="B2-adapt-app_C"/>
    <property type="match status" value="1"/>
</dbReference>
<dbReference type="PIRSF" id="PIRSF002291">
    <property type="entry name" value="AP_complex_beta"/>
    <property type="match status" value="1"/>
</dbReference>
<dbReference type="PANTHER" id="PTHR11134">
    <property type="entry name" value="ADAPTOR COMPLEX SUBUNIT BETA FAMILY MEMBER"/>
    <property type="match status" value="1"/>
</dbReference>
<dbReference type="GO" id="GO:0030131">
    <property type="term" value="C:clathrin adaptor complex"/>
    <property type="evidence" value="ECO:0007669"/>
    <property type="project" value="InterPro"/>
</dbReference>
<organism evidence="9 10">
    <name type="scientific">Cymbomonas tetramitiformis</name>
    <dbReference type="NCBI Taxonomy" id="36881"/>
    <lineage>
        <taxon>Eukaryota</taxon>
        <taxon>Viridiplantae</taxon>
        <taxon>Chlorophyta</taxon>
        <taxon>Pyramimonadophyceae</taxon>
        <taxon>Pyramimonadales</taxon>
        <taxon>Pyramimonadaceae</taxon>
        <taxon>Cymbomonas</taxon>
    </lineage>
</organism>
<accession>A0AAE0G2C7</accession>
<keyword evidence="5 6" id="KW-0472">Membrane</keyword>
<dbReference type="GO" id="GO:0016192">
    <property type="term" value="P:vesicle-mediated transport"/>
    <property type="evidence" value="ECO:0007669"/>
    <property type="project" value="InterPro"/>
</dbReference>
<gene>
    <name evidence="9" type="ORF">CYMTET_21455</name>
</gene>
<dbReference type="Gene3D" id="3.30.310.10">
    <property type="entry name" value="TATA-Binding Protein"/>
    <property type="match status" value="1"/>
</dbReference>
<comment type="caution">
    <text evidence="9">The sequence shown here is derived from an EMBL/GenBank/DDBJ whole genome shotgun (WGS) entry which is preliminary data.</text>
</comment>
<dbReference type="SUPFAM" id="SSF48371">
    <property type="entry name" value="ARM repeat"/>
    <property type="match status" value="1"/>
</dbReference>
<proteinExistence type="inferred from homology"/>
<evidence type="ECO:0000256" key="1">
    <source>
        <dbReference type="ARBA" id="ARBA00004308"/>
    </source>
</evidence>
<evidence type="ECO:0000256" key="3">
    <source>
        <dbReference type="ARBA" id="ARBA00022448"/>
    </source>
</evidence>
<evidence type="ECO:0000313" key="9">
    <source>
        <dbReference type="EMBL" id="KAK3270132.1"/>
    </source>
</evidence>